<evidence type="ECO:0000313" key="3">
    <source>
        <dbReference type="Proteomes" id="UP000824681"/>
    </source>
</evidence>
<organism evidence="2 3">
    <name type="scientific">Nonomuraea coxensis DSM 45129</name>
    <dbReference type="NCBI Taxonomy" id="1122611"/>
    <lineage>
        <taxon>Bacteria</taxon>
        <taxon>Bacillati</taxon>
        <taxon>Actinomycetota</taxon>
        <taxon>Actinomycetes</taxon>
        <taxon>Streptosporangiales</taxon>
        <taxon>Streptosporangiaceae</taxon>
        <taxon>Nonomuraea</taxon>
    </lineage>
</organism>
<proteinExistence type="predicted"/>
<gene>
    <name evidence="2" type="ORF">Nocox_11385</name>
</gene>
<sequence length="276" mass="28619">MVGAGVGYPVSRLYEEDIETYTVLPLVVVAVAVVGSVGVWLAVRMRISRPVRGAMLAAVLLVVAKNAVELAVPSPGPWPAFGGFVVLAVVSCAGGAALAGTAALLPRVVAAVAVCGCVVTTATVEHRRVEASGQRLRADLVAAYEKSLPLVVPAVVPGRVLVDVGAIDDEVLTLGYARDEGDEPDVFVQVSGGGDPREACAAWEPRFGPCERAAADRWLTKKKTGGRQVMVAGVDGRLVQVDSDALSREEALAVAGGGLRAVSAEYLVELELRDGR</sequence>
<name>A0ABX8TWM3_9ACTN</name>
<keyword evidence="1" id="KW-0472">Membrane</keyword>
<keyword evidence="1" id="KW-1133">Transmembrane helix</keyword>
<protein>
    <submittedName>
        <fullName evidence="2">Uncharacterized protein</fullName>
    </submittedName>
</protein>
<dbReference type="EMBL" id="CP068985">
    <property type="protein sequence ID" value="QYC39895.1"/>
    <property type="molecule type" value="Genomic_DNA"/>
</dbReference>
<accession>A0ABX8TWM3</accession>
<keyword evidence="1" id="KW-0812">Transmembrane</keyword>
<keyword evidence="3" id="KW-1185">Reference proteome</keyword>
<reference evidence="2 3" key="1">
    <citation type="journal article" date="2021" name="ACS Chem. Biol.">
        <title>Genomic-Led Discovery of a Novel Glycopeptide Antibiotic by Nonomuraea coxensis DSM 45129.</title>
        <authorList>
            <person name="Yushchuk O."/>
            <person name="Vior N.M."/>
            <person name="Andreo-Vidal A."/>
            <person name="Berini F."/>
            <person name="Ruckert C."/>
            <person name="Busche T."/>
            <person name="Binda E."/>
            <person name="Kalinowski J."/>
            <person name="Truman A.W."/>
            <person name="Marinelli F."/>
        </authorList>
    </citation>
    <scope>NUCLEOTIDE SEQUENCE [LARGE SCALE GENOMIC DNA]</scope>
    <source>
        <strain evidence="2 3">DSM 45129</strain>
    </source>
</reference>
<evidence type="ECO:0000256" key="1">
    <source>
        <dbReference type="SAM" id="Phobius"/>
    </source>
</evidence>
<dbReference type="Proteomes" id="UP000824681">
    <property type="component" value="Chromosome"/>
</dbReference>
<feature type="transmembrane region" description="Helical" evidence="1">
    <location>
        <begin position="54"/>
        <end position="72"/>
    </location>
</feature>
<feature type="transmembrane region" description="Helical" evidence="1">
    <location>
        <begin position="20"/>
        <end position="42"/>
    </location>
</feature>
<feature type="transmembrane region" description="Helical" evidence="1">
    <location>
        <begin position="78"/>
        <end position="99"/>
    </location>
</feature>
<evidence type="ECO:0000313" key="2">
    <source>
        <dbReference type="EMBL" id="QYC39895.1"/>
    </source>
</evidence>